<dbReference type="EMBL" id="BNCQ01000002">
    <property type="protein sequence ID" value="GIL94984.1"/>
    <property type="molecule type" value="Genomic_DNA"/>
</dbReference>
<dbReference type="FunFam" id="4.10.1000.10:FF:000001">
    <property type="entry name" value="zinc finger CCCH domain-containing protein 15-like"/>
    <property type="match status" value="1"/>
</dbReference>
<dbReference type="AlphaFoldDB" id="A0A8J4CMC4"/>
<keyword evidence="2" id="KW-0677">Repeat</keyword>
<gene>
    <name evidence="9" type="ORF">Vretifemale_10419</name>
    <name evidence="10" type="ORF">Vretimale_1101</name>
</gene>
<evidence type="ECO:0000313" key="11">
    <source>
        <dbReference type="Proteomes" id="UP000747110"/>
    </source>
</evidence>
<dbReference type="Pfam" id="PF00642">
    <property type="entry name" value="zf-CCCH"/>
    <property type="match status" value="2"/>
</dbReference>
<comment type="caution">
    <text evidence="9">The sequence shown here is derived from an EMBL/GenBank/DDBJ whole genome shotgun (WGS) entry which is preliminary data.</text>
</comment>
<evidence type="ECO:0000256" key="4">
    <source>
        <dbReference type="ARBA" id="ARBA00022833"/>
    </source>
</evidence>
<dbReference type="Gene3D" id="4.10.1000.10">
    <property type="entry name" value="Zinc finger, CCCH-type"/>
    <property type="match status" value="1"/>
</dbReference>
<dbReference type="InterPro" id="IPR000571">
    <property type="entry name" value="Znf_CCCH"/>
</dbReference>
<accession>A0A8J4CMC4</accession>
<dbReference type="PANTHER" id="PTHR12547">
    <property type="entry name" value="CCCH ZINC FINGER/TIS11-RELATED"/>
    <property type="match status" value="1"/>
</dbReference>
<protein>
    <recommendedName>
        <fullName evidence="8">C3H1-type domain-containing protein</fullName>
    </recommendedName>
</protein>
<feature type="compositionally biased region" description="Gly residues" evidence="6">
    <location>
        <begin position="148"/>
        <end position="160"/>
    </location>
</feature>
<name>A0A8J4CMC4_9CHLO</name>
<evidence type="ECO:0000256" key="7">
    <source>
        <dbReference type="SAM" id="SignalP"/>
    </source>
</evidence>
<dbReference type="Proteomes" id="UP000722791">
    <property type="component" value="Unassembled WGS sequence"/>
</dbReference>
<keyword evidence="1 5" id="KW-0479">Metal-binding</keyword>
<sequence length="344" mass="35363">MTSQGLLLLAVLCNNSCVHASTHHLPSSIPATHVDVVATLPICVRPQNLISSCVRAPMYQCVGGNSRHASPEQALVSHFMEWHCQIPSPNPTGATSHRFGRFMQTGTCSYGDSCKYAHESRGHVGGGGGGGGGGGQQGERGGGRRAARGGGGGGGGGGVPGSAADDDQQSNRGKNQGSRKTRLCEKFMTQGHCPYGDKCTFAHGMDELRPAAARDNTPQQPEVLPPPPPLPGPAPTSEPYQGPPRGQAASGGGTQAAKQAAGSQGDGAGARPSAGGSAKEVTFVDKVRALCGVLAIGNAAALAQDKPLALQTAAMSLRNGNAFRENPFADSVERYIQQQQQQQQ</sequence>
<dbReference type="GO" id="GO:0003729">
    <property type="term" value="F:mRNA binding"/>
    <property type="evidence" value="ECO:0007669"/>
    <property type="project" value="InterPro"/>
</dbReference>
<dbReference type="OrthoDB" id="544074at2759"/>
<dbReference type="InterPro" id="IPR045877">
    <property type="entry name" value="ZFP36-like"/>
</dbReference>
<dbReference type="GO" id="GO:0008270">
    <property type="term" value="F:zinc ion binding"/>
    <property type="evidence" value="ECO:0007669"/>
    <property type="project" value="UniProtKB-KW"/>
</dbReference>
<dbReference type="EMBL" id="BNCP01000021">
    <property type="protein sequence ID" value="GIL81346.1"/>
    <property type="molecule type" value="Genomic_DNA"/>
</dbReference>
<feature type="compositionally biased region" description="Gly residues" evidence="6">
    <location>
        <begin position="125"/>
        <end position="140"/>
    </location>
</feature>
<feature type="region of interest" description="Disordered" evidence="6">
    <location>
        <begin position="125"/>
        <end position="182"/>
    </location>
</feature>
<evidence type="ECO:0000313" key="9">
    <source>
        <dbReference type="EMBL" id="GIL81346.1"/>
    </source>
</evidence>
<evidence type="ECO:0000256" key="2">
    <source>
        <dbReference type="ARBA" id="ARBA00022737"/>
    </source>
</evidence>
<feature type="signal peptide" evidence="7">
    <location>
        <begin position="1"/>
        <end position="20"/>
    </location>
</feature>
<feature type="compositionally biased region" description="Pro residues" evidence="6">
    <location>
        <begin position="223"/>
        <end position="236"/>
    </location>
</feature>
<evidence type="ECO:0000313" key="10">
    <source>
        <dbReference type="EMBL" id="GIL94984.1"/>
    </source>
</evidence>
<proteinExistence type="predicted"/>
<keyword evidence="11" id="KW-1185">Reference proteome</keyword>
<dbReference type="Proteomes" id="UP000747110">
    <property type="component" value="Unassembled WGS sequence"/>
</dbReference>
<feature type="region of interest" description="Disordered" evidence="6">
    <location>
        <begin position="213"/>
        <end position="278"/>
    </location>
</feature>
<reference evidence="9" key="1">
    <citation type="journal article" date="2021" name="Proc. Natl. Acad. Sci. U.S.A.">
        <title>Three genomes in the algal genus Volvox reveal the fate of a haploid sex-determining region after a transition to homothallism.</title>
        <authorList>
            <person name="Yamamoto K."/>
            <person name="Hamaji T."/>
            <person name="Kawai-Toyooka H."/>
            <person name="Matsuzaki R."/>
            <person name="Takahashi F."/>
            <person name="Nishimura Y."/>
            <person name="Kawachi M."/>
            <person name="Noguchi H."/>
            <person name="Minakuchi Y."/>
            <person name="Umen J.G."/>
            <person name="Toyoda A."/>
            <person name="Nozaki H."/>
        </authorList>
    </citation>
    <scope>NUCLEOTIDE SEQUENCE</scope>
    <source>
        <strain evidence="10">NIES-3785</strain>
        <strain evidence="9">NIES-3786</strain>
    </source>
</reference>
<evidence type="ECO:0000259" key="8">
    <source>
        <dbReference type="PROSITE" id="PS50103"/>
    </source>
</evidence>
<evidence type="ECO:0000256" key="5">
    <source>
        <dbReference type="PROSITE-ProRule" id="PRU00723"/>
    </source>
</evidence>
<dbReference type="SUPFAM" id="SSF90229">
    <property type="entry name" value="CCCH zinc finger"/>
    <property type="match status" value="1"/>
</dbReference>
<evidence type="ECO:0000256" key="6">
    <source>
        <dbReference type="SAM" id="MobiDB-lite"/>
    </source>
</evidence>
<dbReference type="SMART" id="SM00356">
    <property type="entry name" value="ZnF_C3H1"/>
    <property type="match status" value="2"/>
</dbReference>
<feature type="zinc finger region" description="C3H1-type" evidence="5">
    <location>
        <begin position="178"/>
        <end position="206"/>
    </location>
</feature>
<evidence type="ECO:0000256" key="3">
    <source>
        <dbReference type="ARBA" id="ARBA00022771"/>
    </source>
</evidence>
<keyword evidence="7" id="KW-0732">Signal</keyword>
<feature type="domain" description="C3H1-type" evidence="8">
    <location>
        <begin position="178"/>
        <end position="206"/>
    </location>
</feature>
<feature type="zinc finger region" description="C3H1-type" evidence="5">
    <location>
        <begin position="94"/>
        <end position="121"/>
    </location>
</feature>
<dbReference type="InterPro" id="IPR036855">
    <property type="entry name" value="Znf_CCCH_sf"/>
</dbReference>
<dbReference type="PANTHER" id="PTHR12547:SF18">
    <property type="entry name" value="PROTEIN TIS11"/>
    <property type="match status" value="1"/>
</dbReference>
<dbReference type="PROSITE" id="PS50103">
    <property type="entry name" value="ZF_C3H1"/>
    <property type="match status" value="2"/>
</dbReference>
<feature type="chain" id="PRO_5036271539" description="C3H1-type domain-containing protein" evidence="7">
    <location>
        <begin position="21"/>
        <end position="344"/>
    </location>
</feature>
<feature type="compositionally biased region" description="Low complexity" evidence="6">
    <location>
        <begin position="255"/>
        <end position="278"/>
    </location>
</feature>
<evidence type="ECO:0000256" key="1">
    <source>
        <dbReference type="ARBA" id="ARBA00022723"/>
    </source>
</evidence>
<organism evidence="9 11">
    <name type="scientific">Volvox reticuliferus</name>
    <dbReference type="NCBI Taxonomy" id="1737510"/>
    <lineage>
        <taxon>Eukaryota</taxon>
        <taxon>Viridiplantae</taxon>
        <taxon>Chlorophyta</taxon>
        <taxon>core chlorophytes</taxon>
        <taxon>Chlorophyceae</taxon>
        <taxon>CS clade</taxon>
        <taxon>Chlamydomonadales</taxon>
        <taxon>Volvocaceae</taxon>
        <taxon>Volvox</taxon>
    </lineage>
</organism>
<feature type="domain" description="C3H1-type" evidence="8">
    <location>
        <begin position="94"/>
        <end position="121"/>
    </location>
</feature>
<keyword evidence="4 5" id="KW-0862">Zinc</keyword>
<keyword evidence="3 5" id="KW-0863">Zinc-finger</keyword>